<dbReference type="KEGG" id="bcom:BAUCODRAFT_35155"/>
<dbReference type="InterPro" id="IPR022024">
    <property type="entry name" value="DUF3602"/>
</dbReference>
<dbReference type="EMBL" id="KB445557">
    <property type="protein sequence ID" value="EMC95163.1"/>
    <property type="molecule type" value="Genomic_DNA"/>
</dbReference>
<dbReference type="Pfam" id="PF12223">
    <property type="entry name" value="DUF3602"/>
    <property type="match status" value="1"/>
</dbReference>
<reference evidence="2 3" key="1">
    <citation type="journal article" date="2012" name="PLoS Pathog.">
        <title>Diverse lifestyles and strategies of plant pathogenesis encoded in the genomes of eighteen Dothideomycetes fungi.</title>
        <authorList>
            <person name="Ohm R.A."/>
            <person name="Feau N."/>
            <person name="Henrissat B."/>
            <person name="Schoch C.L."/>
            <person name="Horwitz B.A."/>
            <person name="Barry K.W."/>
            <person name="Condon B.J."/>
            <person name="Copeland A.C."/>
            <person name="Dhillon B."/>
            <person name="Glaser F."/>
            <person name="Hesse C.N."/>
            <person name="Kosti I."/>
            <person name="LaButti K."/>
            <person name="Lindquist E.A."/>
            <person name="Lucas S."/>
            <person name="Salamov A.A."/>
            <person name="Bradshaw R.E."/>
            <person name="Ciuffetti L."/>
            <person name="Hamelin R.C."/>
            <person name="Kema G.H.J."/>
            <person name="Lawrence C."/>
            <person name="Scott J.A."/>
            <person name="Spatafora J.W."/>
            <person name="Turgeon B.G."/>
            <person name="de Wit P.J.G.M."/>
            <person name="Zhong S."/>
            <person name="Goodwin S.B."/>
            <person name="Grigoriev I.V."/>
        </authorList>
    </citation>
    <scope>NUCLEOTIDE SEQUENCE [LARGE SCALE GENOMIC DNA]</scope>
    <source>
        <strain evidence="2 3">UAMH 10762</strain>
    </source>
</reference>
<dbReference type="PANTHER" id="PTHR34693:SF3">
    <property type="match status" value="1"/>
</dbReference>
<keyword evidence="3" id="KW-1185">Reference proteome</keyword>
<proteinExistence type="predicted"/>
<dbReference type="OrthoDB" id="2537432at2759"/>
<dbReference type="HOGENOM" id="CLU_115686_0_0_1"/>
<dbReference type="AlphaFoldDB" id="M2MUB5"/>
<evidence type="ECO:0000313" key="2">
    <source>
        <dbReference type="EMBL" id="EMC95163.1"/>
    </source>
</evidence>
<dbReference type="GeneID" id="19112624"/>
<evidence type="ECO:0000313" key="3">
    <source>
        <dbReference type="Proteomes" id="UP000011761"/>
    </source>
</evidence>
<dbReference type="Proteomes" id="UP000011761">
    <property type="component" value="Unassembled WGS sequence"/>
</dbReference>
<name>M2MUB5_BAUPA</name>
<feature type="compositionally biased region" description="Basic and acidic residues" evidence="1">
    <location>
        <begin position="29"/>
        <end position="41"/>
    </location>
</feature>
<dbReference type="RefSeq" id="XP_007677423.1">
    <property type="nucleotide sequence ID" value="XM_007679233.1"/>
</dbReference>
<dbReference type="OMA" id="GQGNIGH"/>
<sequence length="151" mass="15604">MSDDRIHSTGRGGAGNIGQDPNTVYVDGDIVREGVEGETSRSSEPVGRGGAGNVLHSPRTGTPAAGINPSVPPSKDFIPETATRTAEGHENFHTGRGGQGNVHKDKYGGHSTPQPGQQGHHEDILGKAKHALGFDKGEPTQGSGLKNETAP</sequence>
<gene>
    <name evidence="2" type="ORF">BAUCODRAFT_35155</name>
</gene>
<feature type="compositionally biased region" description="Polar residues" evidence="1">
    <location>
        <begin position="140"/>
        <end position="151"/>
    </location>
</feature>
<dbReference type="InterPro" id="IPR053203">
    <property type="entry name" value="Cisplatin_resist-associated"/>
</dbReference>
<protein>
    <submittedName>
        <fullName evidence="2">Uncharacterized protein</fullName>
    </submittedName>
</protein>
<evidence type="ECO:0000256" key="1">
    <source>
        <dbReference type="SAM" id="MobiDB-lite"/>
    </source>
</evidence>
<feature type="region of interest" description="Disordered" evidence="1">
    <location>
        <begin position="1"/>
        <end position="151"/>
    </location>
</feature>
<feature type="compositionally biased region" description="Basic and acidic residues" evidence="1">
    <location>
        <begin position="119"/>
        <end position="138"/>
    </location>
</feature>
<organism evidence="2 3">
    <name type="scientific">Baudoinia panamericana (strain UAMH 10762)</name>
    <name type="common">Angels' share fungus</name>
    <name type="synonym">Baudoinia compniacensis (strain UAMH 10762)</name>
    <dbReference type="NCBI Taxonomy" id="717646"/>
    <lineage>
        <taxon>Eukaryota</taxon>
        <taxon>Fungi</taxon>
        <taxon>Dikarya</taxon>
        <taxon>Ascomycota</taxon>
        <taxon>Pezizomycotina</taxon>
        <taxon>Dothideomycetes</taxon>
        <taxon>Dothideomycetidae</taxon>
        <taxon>Mycosphaerellales</taxon>
        <taxon>Teratosphaeriaceae</taxon>
        <taxon>Baudoinia</taxon>
    </lineage>
</organism>
<dbReference type="eggNOG" id="ENOG502SB08">
    <property type="taxonomic scope" value="Eukaryota"/>
</dbReference>
<accession>M2MUB5</accession>
<dbReference type="PANTHER" id="PTHR34693">
    <property type="entry name" value="PROTEIN PAR32"/>
    <property type="match status" value="1"/>
</dbReference>